<dbReference type="PANTHER" id="PTHR33116">
    <property type="entry name" value="REVERSE TRANSCRIPTASE ZINC-BINDING DOMAIN-CONTAINING PROTEIN-RELATED-RELATED"/>
    <property type="match status" value="1"/>
</dbReference>
<keyword evidence="2" id="KW-0808">Transferase</keyword>
<evidence type="ECO:0000313" key="3">
    <source>
        <dbReference type="Proteomes" id="UP000245207"/>
    </source>
</evidence>
<sequence>MFGIGVNLAEVEEEAISLGWANMNRVCNWKPVYDVFEARLSKWKASCLSIGGRMVLINSVLESLPCYYFSIYRAPCKVINDLEGMIRRFLWGGSSDVSKIHWVAWDRVAIPKKMGGLGICKLNVSNTALLSKWGWRFKAEKNSLWSKVIKDLHNTGRCWDFIPSNKALAGVWNNIVKVLSRTVISNMPIRRFFKGLVGDGESVAFWLDPWVCNEHLKDLCPNLFRLEKDKKCRVKSRMGLGELWSWSSTPASVYEMAELDFLVSVVDSVDLNGRRDKWNWLGDKSGNFSVSSVRRLMYSESDYSNNYVLRWCKWLPAKCNVFIWQAEMSKIPTSDALRRRNMVGVEGLCSICGEDLESVEHLFTTCWVAMLVWNHICNWTRVQHFFAFSFRALIEVHEHVGLKGKAKKVFQGIIFLSCWVIWRARNKLKFEGKKVKIEEVISEIKSIGFLWVRSRAKFSRLSWTDWCKYEIV</sequence>
<evidence type="ECO:0000313" key="2">
    <source>
        <dbReference type="EMBL" id="PWA71064.1"/>
    </source>
</evidence>
<keyword evidence="2" id="KW-0548">Nucleotidyltransferase</keyword>
<reference evidence="2 3" key="1">
    <citation type="journal article" date="2018" name="Mol. Plant">
        <title>The genome of Artemisia annua provides insight into the evolution of Asteraceae family and artemisinin biosynthesis.</title>
        <authorList>
            <person name="Shen Q."/>
            <person name="Zhang L."/>
            <person name="Liao Z."/>
            <person name="Wang S."/>
            <person name="Yan T."/>
            <person name="Shi P."/>
            <person name="Liu M."/>
            <person name="Fu X."/>
            <person name="Pan Q."/>
            <person name="Wang Y."/>
            <person name="Lv Z."/>
            <person name="Lu X."/>
            <person name="Zhang F."/>
            <person name="Jiang W."/>
            <person name="Ma Y."/>
            <person name="Chen M."/>
            <person name="Hao X."/>
            <person name="Li L."/>
            <person name="Tang Y."/>
            <person name="Lv G."/>
            <person name="Zhou Y."/>
            <person name="Sun X."/>
            <person name="Brodelius P.E."/>
            <person name="Rose J.K.C."/>
            <person name="Tang K."/>
        </authorList>
    </citation>
    <scope>NUCLEOTIDE SEQUENCE [LARGE SCALE GENOMIC DNA]</scope>
    <source>
        <strain evidence="3">cv. Huhao1</strain>
        <tissue evidence="2">Leaf</tissue>
    </source>
</reference>
<dbReference type="AlphaFoldDB" id="A0A2U1NC25"/>
<dbReference type="OrthoDB" id="1937528at2759"/>
<organism evidence="2 3">
    <name type="scientific">Artemisia annua</name>
    <name type="common">Sweet wormwood</name>
    <dbReference type="NCBI Taxonomy" id="35608"/>
    <lineage>
        <taxon>Eukaryota</taxon>
        <taxon>Viridiplantae</taxon>
        <taxon>Streptophyta</taxon>
        <taxon>Embryophyta</taxon>
        <taxon>Tracheophyta</taxon>
        <taxon>Spermatophyta</taxon>
        <taxon>Magnoliopsida</taxon>
        <taxon>eudicotyledons</taxon>
        <taxon>Gunneridae</taxon>
        <taxon>Pentapetalae</taxon>
        <taxon>asterids</taxon>
        <taxon>campanulids</taxon>
        <taxon>Asterales</taxon>
        <taxon>Asteraceae</taxon>
        <taxon>Asteroideae</taxon>
        <taxon>Anthemideae</taxon>
        <taxon>Artemisiinae</taxon>
        <taxon>Artemisia</taxon>
    </lineage>
</organism>
<feature type="domain" description="Reverse transcriptase zinc-binding" evidence="1">
    <location>
        <begin position="288"/>
        <end position="373"/>
    </location>
</feature>
<protein>
    <submittedName>
        <fullName evidence="2">RNA-directed DNA polymerase, eukaryota</fullName>
    </submittedName>
</protein>
<dbReference type="Pfam" id="PF13966">
    <property type="entry name" value="zf-RVT"/>
    <property type="match status" value="1"/>
</dbReference>
<dbReference type="GO" id="GO:0003964">
    <property type="term" value="F:RNA-directed DNA polymerase activity"/>
    <property type="evidence" value="ECO:0007669"/>
    <property type="project" value="UniProtKB-KW"/>
</dbReference>
<gene>
    <name evidence="2" type="ORF">CTI12_AA283910</name>
</gene>
<keyword evidence="3" id="KW-1185">Reference proteome</keyword>
<name>A0A2U1NC25_ARTAN</name>
<comment type="caution">
    <text evidence="2">The sequence shown here is derived from an EMBL/GenBank/DDBJ whole genome shotgun (WGS) entry which is preliminary data.</text>
</comment>
<dbReference type="InterPro" id="IPR026960">
    <property type="entry name" value="RVT-Znf"/>
</dbReference>
<proteinExistence type="predicted"/>
<dbReference type="Proteomes" id="UP000245207">
    <property type="component" value="Unassembled WGS sequence"/>
</dbReference>
<evidence type="ECO:0000259" key="1">
    <source>
        <dbReference type="Pfam" id="PF13966"/>
    </source>
</evidence>
<accession>A0A2U1NC25</accession>
<dbReference type="EMBL" id="PKPP01003141">
    <property type="protein sequence ID" value="PWA71064.1"/>
    <property type="molecule type" value="Genomic_DNA"/>
</dbReference>
<dbReference type="STRING" id="35608.A0A2U1NC25"/>
<keyword evidence="2" id="KW-0695">RNA-directed DNA polymerase</keyword>
<dbReference type="PANTHER" id="PTHR33116:SF78">
    <property type="entry name" value="OS12G0587133 PROTEIN"/>
    <property type="match status" value="1"/>
</dbReference>